<reference evidence="2" key="1">
    <citation type="journal article" date="2022" name="bioRxiv">
        <title>Sequencing and chromosome-scale assembly of the giantPleurodeles waltlgenome.</title>
        <authorList>
            <person name="Brown T."/>
            <person name="Elewa A."/>
            <person name="Iarovenko S."/>
            <person name="Subramanian E."/>
            <person name="Araus A.J."/>
            <person name="Petzold A."/>
            <person name="Susuki M."/>
            <person name="Suzuki K.-i.T."/>
            <person name="Hayashi T."/>
            <person name="Toyoda A."/>
            <person name="Oliveira C."/>
            <person name="Osipova E."/>
            <person name="Leigh N.D."/>
            <person name="Simon A."/>
            <person name="Yun M.H."/>
        </authorList>
    </citation>
    <scope>NUCLEOTIDE SEQUENCE</scope>
    <source>
        <strain evidence="2">20211129_DDA</strain>
        <tissue evidence="2">Liver</tissue>
    </source>
</reference>
<sequence>MASTGLSVDYAASATPRGHSRPSPSVRPDRGVFPGAAAVRGGPVQIGDSERVAPSLSVQLLVIRSCRYLQNGLVPSRCLRRTPWTPSIPLSSLMTPGSPSPQPPLRRSSPGQRGLPWVQRSLSAPPSSRRTAAATPLFQFGRTGRDRRSGPGSAAGVSPSRHFVFRDGSGAARERDRFHEGAHRRRFPGVQGSQGPLRRRLQLGQATLTTGG</sequence>
<gene>
    <name evidence="2" type="ORF">NDU88_000960</name>
</gene>
<evidence type="ECO:0000256" key="1">
    <source>
        <dbReference type="SAM" id="MobiDB-lite"/>
    </source>
</evidence>
<proteinExistence type="predicted"/>
<dbReference type="AlphaFoldDB" id="A0AAV7TIS1"/>
<feature type="region of interest" description="Disordered" evidence="1">
    <location>
        <begin position="87"/>
        <end position="212"/>
    </location>
</feature>
<comment type="caution">
    <text evidence="2">The sequence shown here is derived from an EMBL/GenBank/DDBJ whole genome shotgun (WGS) entry which is preliminary data.</text>
</comment>
<feature type="compositionally biased region" description="Low complexity" evidence="1">
    <location>
        <begin position="150"/>
        <end position="161"/>
    </location>
</feature>
<feature type="compositionally biased region" description="Basic and acidic residues" evidence="1">
    <location>
        <begin position="172"/>
        <end position="181"/>
    </location>
</feature>
<dbReference type="Proteomes" id="UP001066276">
    <property type="component" value="Chromosome 3_2"/>
</dbReference>
<keyword evidence="3" id="KW-1185">Reference proteome</keyword>
<evidence type="ECO:0000313" key="2">
    <source>
        <dbReference type="EMBL" id="KAJ1175673.1"/>
    </source>
</evidence>
<evidence type="ECO:0000313" key="3">
    <source>
        <dbReference type="Proteomes" id="UP001066276"/>
    </source>
</evidence>
<protein>
    <submittedName>
        <fullName evidence="2">Uncharacterized protein</fullName>
    </submittedName>
</protein>
<name>A0AAV7TIS1_PLEWA</name>
<dbReference type="EMBL" id="JANPWB010000006">
    <property type="protein sequence ID" value="KAJ1175673.1"/>
    <property type="molecule type" value="Genomic_DNA"/>
</dbReference>
<feature type="compositionally biased region" description="Low complexity" evidence="1">
    <location>
        <begin position="105"/>
        <end position="136"/>
    </location>
</feature>
<accession>A0AAV7TIS1</accession>
<feature type="region of interest" description="Disordered" evidence="1">
    <location>
        <begin position="1"/>
        <end position="36"/>
    </location>
</feature>
<organism evidence="2 3">
    <name type="scientific">Pleurodeles waltl</name>
    <name type="common">Iberian ribbed newt</name>
    <dbReference type="NCBI Taxonomy" id="8319"/>
    <lineage>
        <taxon>Eukaryota</taxon>
        <taxon>Metazoa</taxon>
        <taxon>Chordata</taxon>
        <taxon>Craniata</taxon>
        <taxon>Vertebrata</taxon>
        <taxon>Euteleostomi</taxon>
        <taxon>Amphibia</taxon>
        <taxon>Batrachia</taxon>
        <taxon>Caudata</taxon>
        <taxon>Salamandroidea</taxon>
        <taxon>Salamandridae</taxon>
        <taxon>Pleurodelinae</taxon>
        <taxon>Pleurodeles</taxon>
    </lineage>
</organism>